<keyword evidence="2" id="KW-0812">Transmembrane</keyword>
<sequence>MRWWAFGVSLVCLSFDAEGFQCALHRLARPGARGVMSRTHEGLLERRTCRRFGEQPGDQEGENKDGSAQPRRGLIGNEYDDLKPDFEFDAATLTAIGFGLIAFNFFVIANL</sequence>
<evidence type="ECO:0000256" key="2">
    <source>
        <dbReference type="SAM" id="Phobius"/>
    </source>
</evidence>
<evidence type="ECO:0000313" key="4">
    <source>
        <dbReference type="EMBL" id="CAD9708449.1"/>
    </source>
</evidence>
<evidence type="ECO:0000256" key="3">
    <source>
        <dbReference type="SAM" id="SignalP"/>
    </source>
</evidence>
<feature type="signal peptide" evidence="3">
    <location>
        <begin position="1"/>
        <end position="19"/>
    </location>
</feature>
<evidence type="ECO:0000256" key="1">
    <source>
        <dbReference type="SAM" id="MobiDB-lite"/>
    </source>
</evidence>
<feature type="transmembrane region" description="Helical" evidence="2">
    <location>
        <begin position="90"/>
        <end position="109"/>
    </location>
</feature>
<protein>
    <submittedName>
        <fullName evidence="4">Uncharacterized protein</fullName>
    </submittedName>
</protein>
<dbReference type="EMBL" id="HBHJ01029349">
    <property type="protein sequence ID" value="CAD9708449.1"/>
    <property type="molecule type" value="Transcribed_RNA"/>
</dbReference>
<reference evidence="4" key="1">
    <citation type="submission" date="2021-01" db="EMBL/GenBank/DDBJ databases">
        <authorList>
            <person name="Corre E."/>
            <person name="Pelletier E."/>
            <person name="Niang G."/>
            <person name="Scheremetjew M."/>
            <person name="Finn R."/>
            <person name="Kale V."/>
            <person name="Holt S."/>
            <person name="Cochrane G."/>
            <person name="Meng A."/>
            <person name="Brown T."/>
            <person name="Cohen L."/>
        </authorList>
    </citation>
    <scope>NUCLEOTIDE SEQUENCE</scope>
    <source>
        <strain evidence="4">CCMP1243</strain>
    </source>
</reference>
<dbReference type="AlphaFoldDB" id="A0A7S2WUG2"/>
<feature type="chain" id="PRO_5030934467" evidence="3">
    <location>
        <begin position="20"/>
        <end position="111"/>
    </location>
</feature>
<name>A0A7S2WUG2_9STRA</name>
<feature type="region of interest" description="Disordered" evidence="1">
    <location>
        <begin position="49"/>
        <end position="76"/>
    </location>
</feature>
<keyword evidence="3" id="KW-0732">Signal</keyword>
<accession>A0A7S2WUG2</accession>
<organism evidence="4">
    <name type="scientific">Rhizochromulina marina</name>
    <dbReference type="NCBI Taxonomy" id="1034831"/>
    <lineage>
        <taxon>Eukaryota</taxon>
        <taxon>Sar</taxon>
        <taxon>Stramenopiles</taxon>
        <taxon>Ochrophyta</taxon>
        <taxon>Dictyochophyceae</taxon>
        <taxon>Rhizochromulinales</taxon>
        <taxon>Rhizochromulina</taxon>
    </lineage>
</organism>
<keyword evidence="2" id="KW-1133">Transmembrane helix</keyword>
<gene>
    <name evidence="4" type="ORF">RMAR1173_LOCUS19441</name>
</gene>
<keyword evidence="2" id="KW-0472">Membrane</keyword>
<proteinExistence type="predicted"/>